<evidence type="ECO:0000313" key="2">
    <source>
        <dbReference type="EMBL" id="SDK01432.1"/>
    </source>
</evidence>
<dbReference type="PANTHER" id="PTHR37528">
    <property type="entry name" value="UPF0149 PROTEIN YGFB"/>
    <property type="match status" value="1"/>
</dbReference>
<proteinExistence type="inferred from homology"/>
<dbReference type="RefSeq" id="WP_091510809.1">
    <property type="nucleotide sequence ID" value="NZ_FNFH01000002.1"/>
</dbReference>
<dbReference type="AlphaFoldDB" id="A0A1G8YEZ0"/>
<dbReference type="Gene3D" id="1.20.120.740">
    <property type="entry name" value="YgfB uncharacterised protein family UPF0149, PF03695"/>
    <property type="match status" value="1"/>
</dbReference>
<gene>
    <name evidence="2" type="ORF">SAMN05216212_1472</name>
</gene>
<protein>
    <recommendedName>
        <fullName evidence="4">YecA family protein</fullName>
    </recommendedName>
</protein>
<accession>A0A1G8YEZ0</accession>
<dbReference type="Pfam" id="PF03695">
    <property type="entry name" value="UPF0149"/>
    <property type="match status" value="1"/>
</dbReference>
<reference evidence="3" key="1">
    <citation type="submission" date="2016-10" db="EMBL/GenBank/DDBJ databases">
        <authorList>
            <person name="Varghese N."/>
            <person name="Submissions S."/>
        </authorList>
    </citation>
    <scope>NUCLEOTIDE SEQUENCE [LARGE SCALE GENOMIC DNA]</scope>
    <source>
        <strain evidence="3">CGMCC 1.10658</strain>
    </source>
</reference>
<evidence type="ECO:0000313" key="3">
    <source>
        <dbReference type="Proteomes" id="UP000199305"/>
    </source>
</evidence>
<dbReference type="EMBL" id="FNFH01000002">
    <property type="protein sequence ID" value="SDK01432.1"/>
    <property type="molecule type" value="Genomic_DNA"/>
</dbReference>
<name>A0A1G8YEZ0_9GAMM</name>
<evidence type="ECO:0008006" key="4">
    <source>
        <dbReference type="Google" id="ProtNLM"/>
    </source>
</evidence>
<organism evidence="2 3">
    <name type="scientific">Microbulbifer yueqingensis</name>
    <dbReference type="NCBI Taxonomy" id="658219"/>
    <lineage>
        <taxon>Bacteria</taxon>
        <taxon>Pseudomonadati</taxon>
        <taxon>Pseudomonadota</taxon>
        <taxon>Gammaproteobacteria</taxon>
        <taxon>Cellvibrionales</taxon>
        <taxon>Microbulbiferaceae</taxon>
        <taxon>Microbulbifer</taxon>
    </lineage>
</organism>
<dbReference type="InterPro" id="IPR011978">
    <property type="entry name" value="YgfB-like"/>
</dbReference>
<dbReference type="OrthoDB" id="9783391at2"/>
<comment type="similarity">
    <text evidence="1">Belongs to the UPF0149 family.</text>
</comment>
<dbReference type="GO" id="GO:0005829">
    <property type="term" value="C:cytosol"/>
    <property type="evidence" value="ECO:0007669"/>
    <property type="project" value="TreeGrafter"/>
</dbReference>
<dbReference type="SUPFAM" id="SSF101327">
    <property type="entry name" value="YgfB-like"/>
    <property type="match status" value="1"/>
</dbReference>
<dbReference type="InterPro" id="IPR036255">
    <property type="entry name" value="YgfB-like_sf"/>
</dbReference>
<dbReference type="PANTHER" id="PTHR37528:SF1">
    <property type="entry name" value="UPF0149 PROTEIN YGFB"/>
    <property type="match status" value="1"/>
</dbReference>
<dbReference type="STRING" id="658219.SAMN05216212_1472"/>
<dbReference type="Proteomes" id="UP000199305">
    <property type="component" value="Unassembled WGS sequence"/>
</dbReference>
<keyword evidence="3" id="KW-1185">Reference proteome</keyword>
<evidence type="ECO:0000256" key="1">
    <source>
        <dbReference type="ARBA" id="ARBA00038308"/>
    </source>
</evidence>
<sequence>MKNSAPDFHSLANSIVAAGGAADPSETHGFICGVLAAGARPDKKRWQQELATQLDLEAVPAELNRALIELAQESQARLQDSDFDFQLLLSDDPDLTARTLTLGHWCQGFLHGFGIGNFKGKLQPTSEEALRDLGAIAQVDETELDDSEEGENQLLQVEEYVRVAVLNIFTEVAAVQESSRPATTGDEGGPTVH</sequence>